<gene>
    <name evidence="9" type="ORF">A966_12591</name>
</gene>
<keyword evidence="2" id="KW-0808">Transferase</keyword>
<dbReference type="AlphaFoldDB" id="A0A2U4F1R4"/>
<dbReference type="PANTHER" id="PTHR43095:SF5">
    <property type="entry name" value="XYLULOSE KINASE"/>
    <property type="match status" value="1"/>
</dbReference>
<dbReference type="Pfam" id="PF02782">
    <property type="entry name" value="FGGY_C"/>
    <property type="match status" value="1"/>
</dbReference>
<evidence type="ECO:0000256" key="1">
    <source>
        <dbReference type="ARBA" id="ARBA00009156"/>
    </source>
</evidence>
<organism evidence="9 10">
    <name type="scientific">Brachyspira hampsonii 30446</name>
    <dbReference type="NCBI Taxonomy" id="1289135"/>
    <lineage>
        <taxon>Bacteria</taxon>
        <taxon>Pseudomonadati</taxon>
        <taxon>Spirochaetota</taxon>
        <taxon>Spirochaetia</taxon>
        <taxon>Brachyspirales</taxon>
        <taxon>Brachyspiraceae</taxon>
        <taxon>Brachyspira</taxon>
    </lineage>
</organism>
<evidence type="ECO:0000259" key="8">
    <source>
        <dbReference type="Pfam" id="PF02782"/>
    </source>
</evidence>
<evidence type="ECO:0000256" key="4">
    <source>
        <dbReference type="ARBA" id="ARBA00022777"/>
    </source>
</evidence>
<evidence type="ECO:0000313" key="9">
    <source>
        <dbReference type="EMBL" id="EKV56197.1"/>
    </source>
</evidence>
<comment type="caution">
    <text evidence="9">The sequence shown here is derived from an EMBL/GenBank/DDBJ whole genome shotgun (WGS) entry which is preliminary data.</text>
</comment>
<dbReference type="GO" id="GO:0008993">
    <property type="term" value="F:rhamnulokinase activity"/>
    <property type="evidence" value="ECO:0007669"/>
    <property type="project" value="InterPro"/>
</dbReference>
<evidence type="ECO:0000256" key="6">
    <source>
        <dbReference type="ARBA" id="ARBA00023308"/>
    </source>
</evidence>
<evidence type="ECO:0000256" key="3">
    <source>
        <dbReference type="ARBA" id="ARBA00022741"/>
    </source>
</evidence>
<comment type="similarity">
    <text evidence="1">Belongs to the FGGY kinase family.</text>
</comment>
<sequence>MLKNIFFVEYETKIYYIINIYFLLWQGIMSNKVYSIACDFGSSGGKIFLSKFENDKMTLEEVHRFSLTPIKINNYYYTDFIYMYNELLKGIKKVIDMGVQPSSLGINSWGVDYGYIDKNGELLSNPINYRDTRTIDTIKKLEKIGLGARELFNITGISCMPFNSIMQIYEDIQGRADIVNNASKLLFTPDLFGYFLTGNISSEYTISSTSQLIDVKKKIWSEEILEKIHFDINKLPNLVEAGTKKGLLKQEIADYLGCRPFEIIAAASHDTASAVLSAPIFDDNTAYLSSGSWSLLGVELKEAILTDEAFENNFTNEMGYNNTIRFLENINGLWTIQLLQKKYQISFNDMEKLARDNIKDEHRIDINDNRFYNPKDIEDEILNYYKDTNQTNVSKDSRGIIIASVYNSLAESYAKYINSLKKLLNRDIKKLCIVGGGTRDKLICELTKEKTNLTVSIGPIECTATGNILAQFKSLGIVKDVDEMRKLVINSFEINEI</sequence>
<proteinExistence type="inferred from homology"/>
<evidence type="ECO:0000256" key="2">
    <source>
        <dbReference type="ARBA" id="ARBA00022679"/>
    </source>
</evidence>
<evidence type="ECO:0000256" key="5">
    <source>
        <dbReference type="ARBA" id="ARBA00022840"/>
    </source>
</evidence>
<dbReference type="EMBL" id="ALNZ01000034">
    <property type="protein sequence ID" value="EKV56197.1"/>
    <property type="molecule type" value="Genomic_DNA"/>
</dbReference>
<dbReference type="InterPro" id="IPR013449">
    <property type="entry name" value="Rhamnulokinase"/>
</dbReference>
<protein>
    <submittedName>
        <fullName evidence="9">Carbohydrate kinase, FGGY-like protein</fullName>
    </submittedName>
</protein>
<dbReference type="InterPro" id="IPR043129">
    <property type="entry name" value="ATPase_NBD"/>
</dbReference>
<dbReference type="GO" id="GO:0019301">
    <property type="term" value="P:rhamnose catabolic process"/>
    <property type="evidence" value="ECO:0007669"/>
    <property type="project" value="InterPro"/>
</dbReference>
<dbReference type="Gene3D" id="3.30.420.40">
    <property type="match status" value="2"/>
</dbReference>
<dbReference type="InterPro" id="IPR018485">
    <property type="entry name" value="FGGY_C"/>
</dbReference>
<dbReference type="GO" id="GO:0005524">
    <property type="term" value="F:ATP binding"/>
    <property type="evidence" value="ECO:0007669"/>
    <property type="project" value="UniProtKB-KW"/>
</dbReference>
<evidence type="ECO:0000259" key="7">
    <source>
        <dbReference type="Pfam" id="PF00370"/>
    </source>
</evidence>
<dbReference type="InterPro" id="IPR018484">
    <property type="entry name" value="FGGY_N"/>
</dbReference>
<feature type="domain" description="Carbohydrate kinase FGGY N-terminal" evidence="7">
    <location>
        <begin position="35"/>
        <end position="276"/>
    </location>
</feature>
<keyword evidence="5" id="KW-0067">ATP-binding</keyword>
<dbReference type="PANTHER" id="PTHR43095">
    <property type="entry name" value="SUGAR KINASE"/>
    <property type="match status" value="1"/>
</dbReference>
<keyword evidence="3" id="KW-0547">Nucleotide-binding</keyword>
<dbReference type="SUPFAM" id="SSF53067">
    <property type="entry name" value="Actin-like ATPase domain"/>
    <property type="match status" value="2"/>
</dbReference>
<evidence type="ECO:0000313" key="10">
    <source>
        <dbReference type="Proteomes" id="UP000011663"/>
    </source>
</evidence>
<dbReference type="Pfam" id="PF00370">
    <property type="entry name" value="FGGY_N"/>
    <property type="match status" value="1"/>
</dbReference>
<keyword evidence="6" id="KW-0684">Rhamnose metabolism</keyword>
<feature type="domain" description="Carbohydrate kinase FGGY C-terminal" evidence="8">
    <location>
        <begin position="286"/>
        <end position="473"/>
    </location>
</feature>
<dbReference type="STRING" id="1289135.A966_12591"/>
<dbReference type="InterPro" id="IPR050406">
    <property type="entry name" value="FGGY_Carb_Kinase"/>
</dbReference>
<reference evidence="9 10" key="1">
    <citation type="submission" date="2012-07" db="EMBL/GenBank/DDBJ databases">
        <title>Genome sequence of Brachyspira sp. 30446, isolated from a pig with mucohaemorrhagic colitis.</title>
        <authorList>
            <person name="Rubin J.E."/>
            <person name="Fernando C."/>
            <person name="Harding J.C.S."/>
            <person name="Hill J.E."/>
        </authorList>
    </citation>
    <scope>NUCLEOTIDE SEQUENCE [LARGE SCALE GENOMIC DNA]</scope>
    <source>
        <strain evidence="9 10">30446</strain>
    </source>
</reference>
<dbReference type="Proteomes" id="UP000011663">
    <property type="component" value="Unassembled WGS sequence"/>
</dbReference>
<accession>A0A2U4F1R4</accession>
<dbReference type="CDD" id="cd07771">
    <property type="entry name" value="ASKHA_NBD_FGGY_RhaB-like"/>
    <property type="match status" value="1"/>
</dbReference>
<keyword evidence="4 9" id="KW-0418">Kinase</keyword>
<name>A0A2U4F1R4_9SPIR</name>